<protein>
    <submittedName>
        <fullName evidence="2">Uncharacterized protein</fullName>
    </submittedName>
</protein>
<evidence type="ECO:0000313" key="2">
    <source>
        <dbReference type="EMBL" id="ERS97286.1"/>
    </source>
</evidence>
<organism evidence="2 3">
    <name type="scientific">Sporothrix schenckii (strain ATCC 58251 / de Perez 2211183)</name>
    <name type="common">Rose-picker's disease fungus</name>
    <dbReference type="NCBI Taxonomy" id="1391915"/>
    <lineage>
        <taxon>Eukaryota</taxon>
        <taxon>Fungi</taxon>
        <taxon>Dikarya</taxon>
        <taxon>Ascomycota</taxon>
        <taxon>Pezizomycotina</taxon>
        <taxon>Sordariomycetes</taxon>
        <taxon>Sordariomycetidae</taxon>
        <taxon>Ophiostomatales</taxon>
        <taxon>Ophiostomataceae</taxon>
        <taxon>Sporothrix</taxon>
    </lineage>
</organism>
<feature type="compositionally biased region" description="Basic and acidic residues" evidence="1">
    <location>
        <begin position="22"/>
        <end position="31"/>
    </location>
</feature>
<proteinExistence type="predicted"/>
<reference evidence="3" key="1">
    <citation type="journal article" date="2014" name="Genome Announc.">
        <title>Genome sequence of the pathogenic fungus Sporothrix schenckii (ATCC 58251).</title>
        <authorList>
            <person name="Cuomo C.A."/>
            <person name="Rodriguez-Del Valle N."/>
            <person name="Perez-Sanchez L."/>
            <person name="Abouelleil A."/>
            <person name="Goldberg J."/>
            <person name="Young S."/>
            <person name="Zeng Q."/>
            <person name="Birren B.W."/>
        </authorList>
    </citation>
    <scope>NUCLEOTIDE SEQUENCE [LARGE SCALE GENOMIC DNA]</scope>
    <source>
        <strain evidence="3">ATCC 58251 / de Perez 2211183</strain>
    </source>
</reference>
<keyword evidence="3" id="KW-1185">Reference proteome</keyword>
<evidence type="ECO:0000313" key="3">
    <source>
        <dbReference type="Proteomes" id="UP000018087"/>
    </source>
</evidence>
<gene>
    <name evidence="2" type="ORF">HMPREF1624_06618</name>
</gene>
<name>U7PQR3_SPOS1</name>
<dbReference type="Proteomes" id="UP000018087">
    <property type="component" value="Unassembled WGS sequence"/>
</dbReference>
<dbReference type="HOGENOM" id="CLU_035263_3_0_1"/>
<accession>U7PQR3</accession>
<dbReference type="EMBL" id="KI440848">
    <property type="protein sequence ID" value="ERS97286.1"/>
    <property type="molecule type" value="Genomic_DNA"/>
</dbReference>
<dbReference type="AlphaFoldDB" id="U7PQR3"/>
<dbReference type="InterPro" id="IPR022085">
    <property type="entry name" value="OpdG"/>
</dbReference>
<dbReference type="STRING" id="1391915.U7PQR3"/>
<sequence>MAPLRLLVDLRDSDEDEYPVITDEKRIDKETSSMNKPSSPQWPPRPFTDRTGVTKRKIAAILCSYVQPDCALSEDVVANSILALIPEDATASRDVKSFVRICVDLAEQIPYHHPSQLKLARLLRVLGESPTFLSQHWLGSEKEEIVLLPHRLLMVLDAAFPDDYVNASAFRAKLCAMCTWGAPPGPGFDIFRDLFETDKQYSSAFVKNTLVKGAAQWVLWNGHGMFSYILYDQDGDGRFVANVGNAAGLPPFQARSVERWRYWASKFEEVGTWSDATDECKDLAARAARIMHALAENMVFAV</sequence>
<dbReference type="OrthoDB" id="3350591at2759"/>
<dbReference type="eggNOG" id="ENOG502RQPQ">
    <property type="taxonomic scope" value="Eukaryota"/>
</dbReference>
<dbReference type="Pfam" id="PF12311">
    <property type="entry name" value="DUF3632"/>
    <property type="match status" value="1"/>
</dbReference>
<feature type="region of interest" description="Disordered" evidence="1">
    <location>
        <begin position="19"/>
        <end position="48"/>
    </location>
</feature>
<evidence type="ECO:0000256" key="1">
    <source>
        <dbReference type="SAM" id="MobiDB-lite"/>
    </source>
</evidence>